<evidence type="ECO:0000256" key="2">
    <source>
        <dbReference type="ARBA" id="ARBA00022801"/>
    </source>
</evidence>
<keyword evidence="3" id="KW-0904">Protein phosphatase</keyword>
<evidence type="ECO:0000313" key="5">
    <source>
        <dbReference type="Proteomes" id="UP001352852"/>
    </source>
</evidence>
<evidence type="ECO:0000256" key="3">
    <source>
        <dbReference type="ARBA" id="ARBA00022912"/>
    </source>
</evidence>
<keyword evidence="5" id="KW-1185">Reference proteome</keyword>
<dbReference type="EC" id="3.1.3.48" evidence="1"/>
<dbReference type="EMBL" id="JAHUTJ010021885">
    <property type="protein sequence ID" value="MED6272605.1"/>
    <property type="molecule type" value="Genomic_DNA"/>
</dbReference>
<dbReference type="PANTHER" id="PTHR45983">
    <property type="entry name" value="TYROSINE PHOSPHATSE N18, PUTATIVE-RELATED"/>
    <property type="match status" value="1"/>
</dbReference>
<dbReference type="InterPro" id="IPR047170">
    <property type="entry name" value="PTN12/18/22"/>
</dbReference>
<protein>
    <recommendedName>
        <fullName evidence="1">protein-tyrosine-phosphatase</fullName>
        <ecNumber evidence="1">3.1.3.48</ecNumber>
    </recommendedName>
</protein>
<gene>
    <name evidence="4" type="ORF">CHARACLAT_032041</name>
</gene>
<dbReference type="PANTHER" id="PTHR45983:SF3">
    <property type="entry name" value="TYROSINE-PROTEIN PHOSPHATASE NON-RECEPTOR TYPE 12"/>
    <property type="match status" value="1"/>
</dbReference>
<evidence type="ECO:0000313" key="4">
    <source>
        <dbReference type="EMBL" id="MED6272605.1"/>
    </source>
</evidence>
<proteinExistence type="predicted"/>
<organism evidence="4 5">
    <name type="scientific">Characodon lateralis</name>
    <dbReference type="NCBI Taxonomy" id="208331"/>
    <lineage>
        <taxon>Eukaryota</taxon>
        <taxon>Metazoa</taxon>
        <taxon>Chordata</taxon>
        <taxon>Craniata</taxon>
        <taxon>Vertebrata</taxon>
        <taxon>Euteleostomi</taxon>
        <taxon>Actinopterygii</taxon>
        <taxon>Neopterygii</taxon>
        <taxon>Teleostei</taxon>
        <taxon>Neoteleostei</taxon>
        <taxon>Acanthomorphata</taxon>
        <taxon>Ovalentaria</taxon>
        <taxon>Atherinomorphae</taxon>
        <taxon>Cyprinodontiformes</taxon>
        <taxon>Goodeidae</taxon>
        <taxon>Characodon</taxon>
    </lineage>
</organism>
<comment type="caution">
    <text evidence="4">The sequence shown here is derived from an EMBL/GenBank/DDBJ whole genome shotgun (WGS) entry which is preliminary data.</text>
</comment>
<name>A0ABU7DEF9_9TELE</name>
<sequence>KIPEDFNVFRLIQEMRTQRHSAVQTKIALNTTLFYVEAVAERRFTQSLHF</sequence>
<evidence type="ECO:0000256" key="1">
    <source>
        <dbReference type="ARBA" id="ARBA00013064"/>
    </source>
</evidence>
<feature type="non-terminal residue" evidence="4">
    <location>
        <position position="1"/>
    </location>
</feature>
<keyword evidence="2" id="KW-0378">Hydrolase</keyword>
<accession>A0ABU7DEF9</accession>
<dbReference type="Proteomes" id="UP001352852">
    <property type="component" value="Unassembled WGS sequence"/>
</dbReference>
<reference evidence="4 5" key="1">
    <citation type="submission" date="2021-06" db="EMBL/GenBank/DDBJ databases">
        <authorList>
            <person name="Palmer J.M."/>
        </authorList>
    </citation>
    <scope>NUCLEOTIDE SEQUENCE [LARGE SCALE GENOMIC DNA]</scope>
    <source>
        <strain evidence="4 5">CL_MEX2019</strain>
        <tissue evidence="4">Muscle</tissue>
    </source>
</reference>